<evidence type="ECO:0000313" key="2">
    <source>
        <dbReference type="Proteomes" id="UP000281406"/>
    </source>
</evidence>
<sequence length="165" mass="18634">MRNILGAHNLSSLLNCPEPCEYVYLSYRNSGNTVLLSRLLIYMSIHDLSYGGPCYEDTFRPQPKRLRTRTVSFKLTHNTSIYTQKHLDHDCDVSEVMPFIMMSPEQNFSELEKAAAIISPELPQLKKLPSSVPSRTNDLVLLDLDSAHSSCQLLLLDFDGGDRDG</sequence>
<comment type="caution">
    <text evidence="1">The sequence shown here is derived from an EMBL/GenBank/DDBJ whole genome shotgun (WGS) entry which is preliminary data.</text>
</comment>
<proteinExistence type="predicted"/>
<evidence type="ECO:0000313" key="1">
    <source>
        <dbReference type="EMBL" id="ROL43488.1"/>
    </source>
</evidence>
<dbReference type="AlphaFoldDB" id="A0A3N0YCJ2"/>
<keyword evidence="2" id="KW-1185">Reference proteome</keyword>
<dbReference type="Proteomes" id="UP000281406">
    <property type="component" value="Unassembled WGS sequence"/>
</dbReference>
<reference evidence="1 2" key="1">
    <citation type="submission" date="2018-10" db="EMBL/GenBank/DDBJ databases">
        <title>Genome assembly for a Yunnan-Guizhou Plateau 3E fish, Anabarilius grahami (Regan), and its evolutionary and genetic applications.</title>
        <authorList>
            <person name="Jiang W."/>
        </authorList>
    </citation>
    <scope>NUCLEOTIDE SEQUENCE [LARGE SCALE GENOMIC DNA]</scope>
    <source>
        <strain evidence="1">AG-KIZ</strain>
        <tissue evidence="1">Muscle</tissue>
    </source>
</reference>
<gene>
    <name evidence="1" type="ORF">DPX16_17309</name>
</gene>
<organism evidence="1 2">
    <name type="scientific">Anabarilius grahami</name>
    <name type="common">Kanglang fish</name>
    <name type="synonym">Barilius grahami</name>
    <dbReference type="NCBI Taxonomy" id="495550"/>
    <lineage>
        <taxon>Eukaryota</taxon>
        <taxon>Metazoa</taxon>
        <taxon>Chordata</taxon>
        <taxon>Craniata</taxon>
        <taxon>Vertebrata</taxon>
        <taxon>Euteleostomi</taxon>
        <taxon>Actinopterygii</taxon>
        <taxon>Neopterygii</taxon>
        <taxon>Teleostei</taxon>
        <taxon>Ostariophysi</taxon>
        <taxon>Cypriniformes</taxon>
        <taxon>Xenocyprididae</taxon>
        <taxon>Xenocypridinae</taxon>
        <taxon>Xenocypridinae incertae sedis</taxon>
        <taxon>Anabarilius</taxon>
    </lineage>
</organism>
<accession>A0A3N0YCJ2</accession>
<dbReference type="EMBL" id="RJVU01048406">
    <property type="protein sequence ID" value="ROL43488.1"/>
    <property type="molecule type" value="Genomic_DNA"/>
</dbReference>
<protein>
    <submittedName>
        <fullName evidence="1">Uncharacterized protein</fullName>
    </submittedName>
</protein>
<name>A0A3N0YCJ2_ANAGA</name>